<organism evidence="6 7">
    <name type="scientific">Burkholderia thailandensis</name>
    <dbReference type="NCBI Taxonomy" id="57975"/>
    <lineage>
        <taxon>Bacteria</taxon>
        <taxon>Pseudomonadati</taxon>
        <taxon>Pseudomonadota</taxon>
        <taxon>Betaproteobacteria</taxon>
        <taxon>Burkholderiales</taxon>
        <taxon>Burkholderiaceae</taxon>
        <taxon>Burkholderia</taxon>
        <taxon>pseudomallei group</taxon>
    </lineage>
</organism>
<feature type="domain" description="LysR substrate-binding" evidence="5">
    <location>
        <begin position="92"/>
        <end position="279"/>
    </location>
</feature>
<evidence type="ECO:0000256" key="3">
    <source>
        <dbReference type="ARBA" id="ARBA00023163"/>
    </source>
</evidence>
<evidence type="ECO:0000313" key="7">
    <source>
        <dbReference type="Proteomes" id="UP001272137"/>
    </source>
</evidence>
<keyword evidence="2" id="KW-0805">Transcription regulation</keyword>
<dbReference type="InterPro" id="IPR005119">
    <property type="entry name" value="LysR_subst-bd"/>
</dbReference>
<evidence type="ECO:0000259" key="5">
    <source>
        <dbReference type="Pfam" id="PF03466"/>
    </source>
</evidence>
<feature type="region of interest" description="Disordered" evidence="4">
    <location>
        <begin position="18"/>
        <end position="70"/>
    </location>
</feature>
<comment type="similarity">
    <text evidence="1">Belongs to the LysR transcriptional regulatory family.</text>
</comment>
<gene>
    <name evidence="6" type="ORF">C7S16_3858</name>
</gene>
<dbReference type="EMBL" id="QXCT01000002">
    <property type="protein sequence ID" value="MDW9256715.1"/>
    <property type="molecule type" value="Genomic_DNA"/>
</dbReference>
<evidence type="ECO:0000256" key="1">
    <source>
        <dbReference type="ARBA" id="ARBA00009437"/>
    </source>
</evidence>
<sequence>MIMRVCFEYARSSSVRGGCRQRLDGGRRGQAPSDATRSHAARAKPRDDAWRAAPRSAEQTAQADRGGPGSLCARAQRAALGRRTARRCLARQRAGGELWIGVPPFLSELALEGPIDRLREAFPRLTLRITAGWSPALLQNVERAALDAAAVMMPASFPMPETLVSTLLGVQPTVLVAARDFALPPGPLPLDALARYPWVLSQDGCGMRSALSRAFSAAGLPFDVAVEAFGSDLQLSLVARGAGLGIASAAALARSPHRDALRIVETADVEPGINVWLVHGVLPGRLMRPVELLRERLVAVLEEERSARLGGEAQIPAN</sequence>
<dbReference type="AlphaFoldDB" id="A0AAW9D1E4"/>
<evidence type="ECO:0000256" key="4">
    <source>
        <dbReference type="SAM" id="MobiDB-lite"/>
    </source>
</evidence>
<evidence type="ECO:0000313" key="6">
    <source>
        <dbReference type="EMBL" id="MDW9256715.1"/>
    </source>
</evidence>
<proteinExistence type="inferred from homology"/>
<dbReference type="GO" id="GO:0006355">
    <property type="term" value="P:regulation of DNA-templated transcription"/>
    <property type="evidence" value="ECO:0007669"/>
    <property type="project" value="TreeGrafter"/>
</dbReference>
<dbReference type="PANTHER" id="PTHR30126:SF39">
    <property type="entry name" value="HTH-TYPE TRANSCRIPTIONAL REGULATOR CYSL"/>
    <property type="match status" value="1"/>
</dbReference>
<dbReference type="CDD" id="cd05466">
    <property type="entry name" value="PBP2_LTTR_substrate"/>
    <property type="match status" value="1"/>
</dbReference>
<dbReference type="GO" id="GO:0000976">
    <property type="term" value="F:transcription cis-regulatory region binding"/>
    <property type="evidence" value="ECO:0007669"/>
    <property type="project" value="TreeGrafter"/>
</dbReference>
<reference evidence="6" key="1">
    <citation type="submission" date="2018-08" db="EMBL/GenBank/DDBJ databases">
        <title>Identification of Burkholderia cepacia strains that express a Burkholderia pseudomallei-like capsular polysaccharide.</title>
        <authorList>
            <person name="Burtnick M.N."/>
            <person name="Vongsouvath M."/>
            <person name="Newton P."/>
            <person name="Wuthiekanun V."/>
            <person name="Limmathurotsakul D."/>
            <person name="Brett P.J."/>
            <person name="Chantratita N."/>
            <person name="Dance D.A."/>
        </authorList>
    </citation>
    <scope>NUCLEOTIDE SEQUENCE</scope>
    <source>
        <strain evidence="6">SBXCC001</strain>
    </source>
</reference>
<protein>
    <submittedName>
        <fullName evidence="6">LysR substrate binding domain protein</fullName>
    </submittedName>
</protein>
<comment type="caution">
    <text evidence="6">The sequence shown here is derived from an EMBL/GenBank/DDBJ whole genome shotgun (WGS) entry which is preliminary data.</text>
</comment>
<dbReference type="PANTHER" id="PTHR30126">
    <property type="entry name" value="HTH-TYPE TRANSCRIPTIONAL REGULATOR"/>
    <property type="match status" value="1"/>
</dbReference>
<dbReference type="Proteomes" id="UP001272137">
    <property type="component" value="Unassembled WGS sequence"/>
</dbReference>
<dbReference type="SUPFAM" id="SSF53850">
    <property type="entry name" value="Periplasmic binding protein-like II"/>
    <property type="match status" value="1"/>
</dbReference>
<dbReference type="Pfam" id="PF03466">
    <property type="entry name" value="LysR_substrate"/>
    <property type="match status" value="1"/>
</dbReference>
<keyword evidence="3" id="KW-0804">Transcription</keyword>
<accession>A0AAW9D1E4</accession>
<name>A0AAW9D1E4_BURTH</name>
<dbReference type="Gene3D" id="3.40.190.10">
    <property type="entry name" value="Periplasmic binding protein-like II"/>
    <property type="match status" value="2"/>
</dbReference>
<evidence type="ECO:0000256" key="2">
    <source>
        <dbReference type="ARBA" id="ARBA00023015"/>
    </source>
</evidence>